<dbReference type="InterPro" id="IPR005888">
    <property type="entry name" value="dTDP_Gluc_deHydtase"/>
</dbReference>
<dbReference type="Proteomes" id="UP000095743">
    <property type="component" value="Chromosome"/>
</dbReference>
<gene>
    <name evidence="10" type="ORF">Gferi_06920</name>
</gene>
<dbReference type="GO" id="GO:0008460">
    <property type="term" value="F:dTDP-glucose 4,6-dehydratase activity"/>
    <property type="evidence" value="ECO:0007669"/>
    <property type="project" value="UniProtKB-EC"/>
</dbReference>
<dbReference type="GO" id="GO:0009225">
    <property type="term" value="P:nucleotide-sugar metabolic process"/>
    <property type="evidence" value="ECO:0007669"/>
    <property type="project" value="InterPro"/>
</dbReference>
<comment type="similarity">
    <text evidence="3 8">Belongs to the NAD(P)-dependent epimerase/dehydratase family. dTDP-glucose dehydratase subfamily.</text>
</comment>
<evidence type="ECO:0000256" key="7">
    <source>
        <dbReference type="ARBA" id="ARBA00023239"/>
    </source>
</evidence>
<comment type="catalytic activity">
    <reaction evidence="1 8">
        <text>dTDP-alpha-D-glucose = dTDP-4-dehydro-6-deoxy-alpha-D-glucose + H2O</text>
        <dbReference type="Rhea" id="RHEA:17221"/>
        <dbReference type="ChEBI" id="CHEBI:15377"/>
        <dbReference type="ChEBI" id="CHEBI:57477"/>
        <dbReference type="ChEBI" id="CHEBI:57649"/>
        <dbReference type="EC" id="4.2.1.46"/>
    </reaction>
</comment>
<dbReference type="SUPFAM" id="SSF51735">
    <property type="entry name" value="NAD(P)-binding Rossmann-fold domains"/>
    <property type="match status" value="1"/>
</dbReference>
<evidence type="ECO:0000256" key="5">
    <source>
        <dbReference type="ARBA" id="ARBA00016977"/>
    </source>
</evidence>
<dbReference type="NCBIfam" id="TIGR01181">
    <property type="entry name" value="dTDP_gluc_dehyt"/>
    <property type="match status" value="1"/>
</dbReference>
<reference evidence="10 11" key="1">
    <citation type="submission" date="2016-09" db="EMBL/GenBank/DDBJ databases">
        <title>Genomic analysis reveals versatility of anaerobic energy metabolism of Geosporobacter ferrireducens IRF9 of phylum Firmicutes.</title>
        <authorList>
            <person name="Kim S.-J."/>
        </authorList>
    </citation>
    <scope>NUCLEOTIDE SEQUENCE [LARGE SCALE GENOMIC DNA]</scope>
    <source>
        <strain evidence="10 11">IRF9</strain>
    </source>
</reference>
<evidence type="ECO:0000259" key="9">
    <source>
        <dbReference type="Pfam" id="PF16363"/>
    </source>
</evidence>
<accession>A0A1D8GEI7</accession>
<proteinExistence type="inferred from homology"/>
<evidence type="ECO:0000256" key="6">
    <source>
        <dbReference type="ARBA" id="ARBA00023027"/>
    </source>
</evidence>
<dbReference type="RefSeq" id="WP_069974892.1">
    <property type="nucleotide sequence ID" value="NZ_CP017269.1"/>
</dbReference>
<evidence type="ECO:0000313" key="11">
    <source>
        <dbReference type="Proteomes" id="UP000095743"/>
    </source>
</evidence>
<dbReference type="CDD" id="cd05246">
    <property type="entry name" value="dTDP_GD_SDR_e"/>
    <property type="match status" value="1"/>
</dbReference>
<evidence type="ECO:0000256" key="2">
    <source>
        <dbReference type="ARBA" id="ARBA00001911"/>
    </source>
</evidence>
<comment type="cofactor">
    <cofactor evidence="2 8">
        <name>NAD(+)</name>
        <dbReference type="ChEBI" id="CHEBI:57540"/>
    </cofactor>
</comment>
<evidence type="ECO:0000256" key="4">
    <source>
        <dbReference type="ARBA" id="ARBA00011990"/>
    </source>
</evidence>
<dbReference type="EMBL" id="CP017269">
    <property type="protein sequence ID" value="AOT69326.1"/>
    <property type="molecule type" value="Genomic_DNA"/>
</dbReference>
<dbReference type="Gene3D" id="3.90.25.10">
    <property type="entry name" value="UDP-galactose 4-epimerase, domain 1"/>
    <property type="match status" value="1"/>
</dbReference>
<dbReference type="FunFam" id="3.40.50.720:FF:000304">
    <property type="entry name" value="UDP-glucose 4,6-dehydratase"/>
    <property type="match status" value="1"/>
</dbReference>
<dbReference type="EC" id="4.2.1.46" evidence="4 8"/>
<dbReference type="Pfam" id="PF16363">
    <property type="entry name" value="GDP_Man_Dehyd"/>
    <property type="match status" value="1"/>
</dbReference>
<evidence type="ECO:0000256" key="1">
    <source>
        <dbReference type="ARBA" id="ARBA00001539"/>
    </source>
</evidence>
<dbReference type="STRING" id="1424294.Gferi_06920"/>
<evidence type="ECO:0000256" key="3">
    <source>
        <dbReference type="ARBA" id="ARBA00008178"/>
    </source>
</evidence>
<dbReference type="OrthoDB" id="9811743at2"/>
<keyword evidence="7 8" id="KW-0456">Lyase</keyword>
<dbReference type="AlphaFoldDB" id="A0A1D8GEI7"/>
<feature type="domain" description="NAD(P)-binding" evidence="9">
    <location>
        <begin position="5"/>
        <end position="320"/>
    </location>
</feature>
<dbReference type="InterPro" id="IPR016040">
    <property type="entry name" value="NAD(P)-bd_dom"/>
</dbReference>
<organism evidence="10 11">
    <name type="scientific">Geosporobacter ferrireducens</name>
    <dbReference type="NCBI Taxonomy" id="1424294"/>
    <lineage>
        <taxon>Bacteria</taxon>
        <taxon>Bacillati</taxon>
        <taxon>Bacillota</taxon>
        <taxon>Clostridia</taxon>
        <taxon>Peptostreptococcales</taxon>
        <taxon>Thermotaleaceae</taxon>
        <taxon>Geosporobacter</taxon>
    </lineage>
</organism>
<sequence length="341" mass="39103">MKTYLVTGGAGFIGSNFIKYLLKTHEDITIINIDKLTYAGNLQNLKEVEHHPNYKFEQGDICDPLFLSKIFNENEIDYVVNFAAESHVDRSIENPMVFVQTNVLGTVNLLNHAKTSWETLEGFQTGKRFIQISTDEVYGSLGDTGYFREDSPLDPHSPYSSSKASGDLLVKAYYDTYKMPINITRCSNNYGPYQFPEKLIPLVIDRCFRKKTLPIYGDGLNIRDWLYVEDHCKAIEAVIQKGKQGEIYNIGGNNEKTNRDIVKTIIDYIHKNIDPSVTEDLITYVADRKGHDRRYAIDPSKIRYELGWEPETNFEEGIIKTIQWYFENQGWVKALQGGSYA</sequence>
<dbReference type="InterPro" id="IPR036291">
    <property type="entry name" value="NAD(P)-bd_dom_sf"/>
</dbReference>
<dbReference type="PANTHER" id="PTHR43000">
    <property type="entry name" value="DTDP-D-GLUCOSE 4,6-DEHYDRATASE-RELATED"/>
    <property type="match status" value="1"/>
</dbReference>
<evidence type="ECO:0000256" key="8">
    <source>
        <dbReference type="RuleBase" id="RU004473"/>
    </source>
</evidence>
<keyword evidence="6" id="KW-0520">NAD</keyword>
<evidence type="ECO:0000313" key="10">
    <source>
        <dbReference type="EMBL" id="AOT69326.1"/>
    </source>
</evidence>
<keyword evidence="11" id="KW-1185">Reference proteome</keyword>
<protein>
    <recommendedName>
        <fullName evidence="5 8">dTDP-glucose 4,6-dehydratase</fullName>
        <ecNumber evidence="4 8">4.2.1.46</ecNumber>
    </recommendedName>
</protein>
<name>A0A1D8GEI7_9FIRM</name>
<dbReference type="KEGG" id="gfe:Gferi_06920"/>
<dbReference type="Gene3D" id="3.40.50.720">
    <property type="entry name" value="NAD(P)-binding Rossmann-like Domain"/>
    <property type="match status" value="1"/>
</dbReference>